<reference evidence="16 17" key="1">
    <citation type="submission" date="2024-09" db="EMBL/GenBank/DDBJ databases">
        <authorList>
            <person name="Sun Q."/>
            <person name="Mori K."/>
        </authorList>
    </citation>
    <scope>NUCLEOTIDE SEQUENCE [LARGE SCALE GENOMIC DNA]</scope>
    <source>
        <strain evidence="16 17">TBRC 4575</strain>
    </source>
</reference>
<feature type="domain" description="PTS EIIC type-1" evidence="15">
    <location>
        <begin position="292"/>
        <end position="656"/>
    </location>
</feature>
<keyword evidence="7 12" id="KW-0812">Transmembrane</keyword>
<dbReference type="InterPro" id="IPR036878">
    <property type="entry name" value="Glu_permease_IIB"/>
</dbReference>
<gene>
    <name evidence="16" type="ORF">ACFFGS_06620</name>
</gene>
<evidence type="ECO:0000256" key="9">
    <source>
        <dbReference type="ARBA" id="ARBA00022989"/>
    </source>
</evidence>
<evidence type="ECO:0000256" key="12">
    <source>
        <dbReference type="SAM" id="Phobius"/>
    </source>
</evidence>
<dbReference type="InterPro" id="IPR018113">
    <property type="entry name" value="PTrfase_EIIB_Cys"/>
</dbReference>
<dbReference type="PROSITE" id="PS51103">
    <property type="entry name" value="PTS_EIIC_TYPE_1"/>
    <property type="match status" value="1"/>
</dbReference>
<keyword evidence="10 12" id="KW-0472">Membrane</keyword>
<organism evidence="16 17">
    <name type="scientific">Lactiplantibacillus plajomi</name>
    <dbReference type="NCBI Taxonomy" id="1457217"/>
    <lineage>
        <taxon>Bacteria</taxon>
        <taxon>Bacillati</taxon>
        <taxon>Bacillota</taxon>
        <taxon>Bacilli</taxon>
        <taxon>Lactobacillales</taxon>
        <taxon>Lactobacillaceae</taxon>
        <taxon>Lactiplantibacillus</taxon>
    </lineage>
</organism>
<dbReference type="NCBIfam" id="TIGR00830">
    <property type="entry name" value="PTBA"/>
    <property type="match status" value="1"/>
</dbReference>
<evidence type="ECO:0000256" key="7">
    <source>
        <dbReference type="ARBA" id="ARBA00022692"/>
    </source>
</evidence>
<dbReference type="InterPro" id="IPR050558">
    <property type="entry name" value="PTS_Sugar-Specific_Components"/>
</dbReference>
<evidence type="ECO:0000256" key="11">
    <source>
        <dbReference type="PROSITE-ProRule" id="PRU00421"/>
    </source>
</evidence>
<feature type="transmembrane region" description="Helical" evidence="12">
    <location>
        <begin position="518"/>
        <end position="539"/>
    </location>
</feature>
<keyword evidence="9 12" id="KW-1133">Transmembrane helix</keyword>
<evidence type="ECO:0000259" key="14">
    <source>
        <dbReference type="PROSITE" id="PS51098"/>
    </source>
</evidence>
<dbReference type="CDD" id="cd00212">
    <property type="entry name" value="PTS_IIB_glc"/>
    <property type="match status" value="1"/>
</dbReference>
<keyword evidence="17" id="KW-1185">Reference proteome</keyword>
<keyword evidence="5" id="KW-0808">Transferase</keyword>
<evidence type="ECO:0000313" key="16">
    <source>
        <dbReference type="EMBL" id="MFC0423794.1"/>
    </source>
</evidence>
<keyword evidence="3" id="KW-1003">Cell membrane</keyword>
<dbReference type="InterPro" id="IPR001127">
    <property type="entry name" value="PTS_EIIA_1_perm"/>
</dbReference>
<dbReference type="EMBL" id="JBHLUK010000060">
    <property type="protein sequence ID" value="MFC0423794.1"/>
    <property type="molecule type" value="Genomic_DNA"/>
</dbReference>
<feature type="transmembrane region" description="Helical" evidence="12">
    <location>
        <begin position="331"/>
        <end position="351"/>
    </location>
</feature>
<dbReference type="Pfam" id="PF00358">
    <property type="entry name" value="PTS_EIIA_1"/>
    <property type="match status" value="1"/>
</dbReference>
<comment type="caution">
    <text evidence="16">The sequence shown here is derived from an EMBL/GenBank/DDBJ whole genome shotgun (WGS) entry which is preliminary data.</text>
</comment>
<evidence type="ECO:0000256" key="5">
    <source>
        <dbReference type="ARBA" id="ARBA00022679"/>
    </source>
</evidence>
<evidence type="ECO:0000256" key="10">
    <source>
        <dbReference type="ARBA" id="ARBA00023136"/>
    </source>
</evidence>
<dbReference type="InterPro" id="IPR003352">
    <property type="entry name" value="PTS_EIIC"/>
</dbReference>
<dbReference type="PROSITE" id="PS51093">
    <property type="entry name" value="PTS_EIIA_TYPE_1"/>
    <property type="match status" value="1"/>
</dbReference>
<dbReference type="Proteomes" id="UP001589855">
    <property type="component" value="Unassembled WGS sequence"/>
</dbReference>
<dbReference type="Pfam" id="PF02378">
    <property type="entry name" value="PTS_EIIC"/>
    <property type="match status" value="1"/>
</dbReference>
<dbReference type="RefSeq" id="WP_137645648.1">
    <property type="nucleotide sequence ID" value="NZ_BAABRM010000022.1"/>
</dbReference>
<feature type="transmembrane region" description="Helical" evidence="12">
    <location>
        <begin position="485"/>
        <end position="506"/>
    </location>
</feature>
<feature type="active site" description="Phosphocysteine intermediate; for EIIB activity" evidence="11">
    <location>
        <position position="198"/>
    </location>
</feature>
<feature type="transmembrane region" description="Helical" evidence="12">
    <location>
        <begin position="402"/>
        <end position="422"/>
    </location>
</feature>
<feature type="transmembrane region" description="Helical" evidence="12">
    <location>
        <begin position="434"/>
        <end position="454"/>
    </location>
</feature>
<feature type="domain" description="PTS EIIB type-1" evidence="14">
    <location>
        <begin position="176"/>
        <end position="258"/>
    </location>
</feature>
<dbReference type="Gene3D" id="2.70.70.10">
    <property type="entry name" value="Glucose Permease (Domain IIA)"/>
    <property type="match status" value="1"/>
</dbReference>
<dbReference type="SUPFAM" id="SSF51261">
    <property type="entry name" value="Duplicated hybrid motif"/>
    <property type="match status" value="1"/>
</dbReference>
<dbReference type="PROSITE" id="PS01035">
    <property type="entry name" value="PTS_EIIB_TYPE_1_CYS"/>
    <property type="match status" value="1"/>
</dbReference>
<keyword evidence="6" id="KW-0598">Phosphotransferase system</keyword>
<evidence type="ECO:0000256" key="2">
    <source>
        <dbReference type="ARBA" id="ARBA00022448"/>
    </source>
</evidence>
<dbReference type="PROSITE" id="PS51098">
    <property type="entry name" value="PTS_EIIB_TYPE_1"/>
    <property type="match status" value="1"/>
</dbReference>
<keyword evidence="8" id="KW-0418">Kinase</keyword>
<evidence type="ECO:0000256" key="4">
    <source>
        <dbReference type="ARBA" id="ARBA00022597"/>
    </source>
</evidence>
<accession>A0ABV6K2U7</accession>
<sequence>MGNAQTVKLLTPINGDIMPLSAVADPVFSAGMMGLGFGIKPSNGTVVAPVTGTVTMVAETKHAIGFTTPDNNLEVLVHLGIDTVDLKGAPFKLNVAAGDTVQAGDSIATMDLAAVEAGNKQTTVIVAVTNSSDKLAELDPVTGTLEAGQVAATGRLNANTYNAKRQGKLPKAGKYDQLAADIVENVGGVENINSLIHCITRLRFYLKDESKANDDIVRDLKGVIDVAKAGGQYQVVIGPAVTDVYDAVIKQIGPEFSNDAETAKVVAETNAASKRPKTAWGTVKWGFSNLIGVITGSMIPVIGLLAASGILKGILAVLITFKFVSDTAPTYVIINAMSDSVFYFLPIFVGFTAGKKLGADPVIMGIVGGVLTYPSIVALAGGKATSTILGMGVNADFFGLPVHVASYTYSIFPMIAAAWLASKLEPWLKRVIPAVLRMIFVPLIEVVVISGAILLFLGPIITVLSTALANGIVAIYNLSPAISGLIIGGFYQVLVIFGLHWAIIPIVANDIATTGHSYLNAIVSATMVAQGGAVLAIALKSKLANIQELAWPATISAFCGVTEPAMYGINLKYGRAFVTASIGAAVGGLLTGLMRVNMWGFTGSLIGFTSFINPKGSDFSFWGFWIASIVTIIVSFTLTWMFGFKDEDAAAVKVAPKKRHLGQAA</sequence>
<dbReference type="Pfam" id="PF00367">
    <property type="entry name" value="PTS_EIIB"/>
    <property type="match status" value="1"/>
</dbReference>
<evidence type="ECO:0000259" key="13">
    <source>
        <dbReference type="PROSITE" id="PS51093"/>
    </source>
</evidence>
<evidence type="ECO:0000256" key="3">
    <source>
        <dbReference type="ARBA" id="ARBA00022475"/>
    </source>
</evidence>
<keyword evidence="2" id="KW-0813">Transport</keyword>
<feature type="transmembrane region" description="Helical" evidence="12">
    <location>
        <begin position="363"/>
        <end position="382"/>
    </location>
</feature>
<evidence type="ECO:0000256" key="8">
    <source>
        <dbReference type="ARBA" id="ARBA00022777"/>
    </source>
</evidence>
<dbReference type="Gene3D" id="3.30.1360.60">
    <property type="entry name" value="Glucose permease domain IIB"/>
    <property type="match status" value="1"/>
</dbReference>
<dbReference type="SUPFAM" id="SSF55604">
    <property type="entry name" value="Glucose permease domain IIB"/>
    <property type="match status" value="1"/>
</dbReference>
<evidence type="ECO:0000259" key="15">
    <source>
        <dbReference type="PROSITE" id="PS51103"/>
    </source>
</evidence>
<proteinExistence type="predicted"/>
<feature type="transmembrane region" description="Helical" evidence="12">
    <location>
        <begin position="619"/>
        <end position="643"/>
    </location>
</feature>
<feature type="transmembrane region" description="Helical" evidence="12">
    <location>
        <begin position="290"/>
        <end position="319"/>
    </location>
</feature>
<evidence type="ECO:0000313" key="17">
    <source>
        <dbReference type="Proteomes" id="UP001589855"/>
    </source>
</evidence>
<evidence type="ECO:0000256" key="6">
    <source>
        <dbReference type="ARBA" id="ARBA00022683"/>
    </source>
</evidence>
<comment type="subcellular location">
    <subcellularLocation>
        <location evidence="1">Cell membrane</location>
        <topology evidence="1">Multi-pass membrane protein</topology>
    </subcellularLocation>
</comment>
<protein>
    <submittedName>
        <fullName evidence="16">Glucose PTS transporter subunit IIA</fullName>
    </submittedName>
</protein>
<dbReference type="PANTHER" id="PTHR30175">
    <property type="entry name" value="PHOSPHOTRANSFERASE SYSTEM TRANSPORT PROTEIN"/>
    <property type="match status" value="1"/>
</dbReference>
<dbReference type="InterPro" id="IPR013013">
    <property type="entry name" value="PTS_EIIC_1"/>
</dbReference>
<feature type="domain" description="PTS EIIA type-1" evidence="13">
    <location>
        <begin position="25"/>
        <end position="130"/>
    </location>
</feature>
<dbReference type="InterPro" id="IPR011055">
    <property type="entry name" value="Dup_hybrid_motif"/>
</dbReference>
<feature type="transmembrane region" description="Helical" evidence="12">
    <location>
        <begin position="576"/>
        <end position="599"/>
    </location>
</feature>
<keyword evidence="4" id="KW-0762">Sugar transport</keyword>
<evidence type="ECO:0000256" key="1">
    <source>
        <dbReference type="ARBA" id="ARBA00004651"/>
    </source>
</evidence>
<name>A0ABV6K2U7_9LACO</name>
<dbReference type="InterPro" id="IPR001996">
    <property type="entry name" value="PTS_IIB_1"/>
</dbReference>
<dbReference type="PANTHER" id="PTHR30175:SF1">
    <property type="entry name" value="PTS SYSTEM ARBUTIN-, CELLOBIOSE-, AND SALICIN-SPECIFIC EIIBC COMPONENT-RELATED"/>
    <property type="match status" value="1"/>
</dbReference>